<keyword evidence="2" id="KW-0675">Receptor</keyword>
<dbReference type="HOGENOM" id="CLU_1050658_0_0_1"/>
<keyword evidence="1" id="KW-0812">Transmembrane</keyword>
<reference evidence="2 3" key="1">
    <citation type="journal article" date="1998" name="Science">
        <title>Genome sequence of the nematode C. elegans: a platform for investigating biology.</title>
        <authorList>
            <consortium name="The C. elegans sequencing consortium"/>
            <person name="Sulson J.E."/>
            <person name="Waterston R."/>
        </authorList>
    </citation>
    <scope>NUCLEOTIDE SEQUENCE [LARGE SCALE GENOMIC DNA]</scope>
    <source>
        <strain evidence="2 3">Bristol N2</strain>
    </source>
</reference>
<dbReference type="PeptideAtlas" id="B0JCV6"/>
<evidence type="ECO:0000313" key="4">
    <source>
        <dbReference type="WormBase" id="C23H5.12"/>
    </source>
</evidence>
<dbReference type="GeneID" id="6418668"/>
<feature type="transmembrane region" description="Helical" evidence="1">
    <location>
        <begin position="35"/>
        <end position="54"/>
    </location>
</feature>
<feature type="transmembrane region" description="Helical" evidence="1">
    <location>
        <begin position="63"/>
        <end position="87"/>
    </location>
</feature>
<accession>G4S291</accession>
<organism evidence="2 3">
    <name type="scientific">Caenorhabditis elegans</name>
    <dbReference type="NCBI Taxonomy" id="6239"/>
    <lineage>
        <taxon>Eukaryota</taxon>
        <taxon>Metazoa</taxon>
        <taxon>Ecdysozoa</taxon>
        <taxon>Nematoda</taxon>
        <taxon>Chromadorea</taxon>
        <taxon>Rhabditida</taxon>
        <taxon>Rhabditina</taxon>
        <taxon>Rhabditomorpha</taxon>
        <taxon>Rhabditoidea</taxon>
        <taxon>Rhabditidae</taxon>
        <taxon>Peloderinae</taxon>
        <taxon>Caenorhabditis</taxon>
    </lineage>
</organism>
<feature type="transmembrane region" description="Helical" evidence="1">
    <location>
        <begin position="93"/>
        <end position="117"/>
    </location>
</feature>
<dbReference type="AGR" id="WB:WBGene00077523"/>
<evidence type="ECO:0000256" key="1">
    <source>
        <dbReference type="SAM" id="Phobius"/>
    </source>
</evidence>
<dbReference type="OrthoDB" id="10496812at2759"/>
<feature type="transmembrane region" description="Helical" evidence="1">
    <location>
        <begin position="129"/>
        <end position="151"/>
    </location>
</feature>
<dbReference type="UCSC" id="C23H5.12">
    <property type="organism name" value="c. elegans"/>
</dbReference>
<dbReference type="FunCoup" id="B0JCV6">
    <property type="interactions" value="178"/>
</dbReference>
<accession>B0JCV6</accession>
<keyword evidence="1" id="KW-0472">Membrane</keyword>
<keyword evidence="1" id="KW-1133">Transmembrane helix</keyword>
<sequence length="265" mass="30686">MIFYVFQLKTLNSSTATWQQASLENHISDPKNVKFFLTVLNFFLQISLFFLIFYRKKRHNQLILIPAASALQCIFGLLIEFLFLSIFAWNNRFLMFLSMLVECSTDLLISTAILVIPAMKKLQTYDRRMLNMAIISFAVGFTILSFFHHEIQRTNFPIISLASYWPYDKGLIYLQYSVPIFALIINSAYPSHFCQVCASQVLKILIILLLELSELDFFSRSWIPWVFPCISQLPDAIFTFLSFFKVAKSKNNVDAVIISSVVVVY</sequence>
<keyword evidence="3" id="KW-1185">Reference proteome</keyword>
<feature type="transmembrane region" description="Helical" evidence="1">
    <location>
        <begin position="171"/>
        <end position="189"/>
    </location>
</feature>
<name>B0JCV6_CAEEL</name>
<dbReference type="RefSeq" id="NP_001122756.1">
    <property type="nucleotide sequence ID" value="NM_001129284.1"/>
</dbReference>
<dbReference type="InParanoid" id="B0JCV6"/>
<dbReference type="eggNOG" id="ENOG502TJJY">
    <property type="taxonomic scope" value="Eukaryota"/>
</dbReference>
<dbReference type="Proteomes" id="UP000001940">
    <property type="component" value="Chromosome IV"/>
</dbReference>
<dbReference type="OMA" id="HEAYRTD"/>
<dbReference type="Bgee" id="WBGene00077523">
    <property type="expression patterns" value="Expressed in embryo and 1 other cell type or tissue"/>
</dbReference>
<protein>
    <submittedName>
        <fullName evidence="2">Serpentine Receptor, class BC (Class B-like)</fullName>
    </submittedName>
</protein>
<evidence type="ECO:0000313" key="3">
    <source>
        <dbReference type="Proteomes" id="UP000001940"/>
    </source>
</evidence>
<dbReference type="PaxDb" id="6239-C23H5.12"/>
<gene>
    <name evidence="2 4" type="ORF">C23H5.12</name>
    <name evidence="2" type="ORF">CELE_C23H5.12</name>
</gene>
<dbReference type="EMBL" id="BX284604">
    <property type="protein sequence ID" value="CCD65355.1"/>
    <property type="molecule type" value="Genomic_DNA"/>
</dbReference>
<evidence type="ECO:0000313" key="2">
    <source>
        <dbReference type="EMBL" id="CCD65355.1"/>
    </source>
</evidence>
<dbReference type="AlphaFoldDB" id="B0JCV6"/>
<dbReference type="WormBase" id="C23H5.12">
    <property type="protein sequence ID" value="CE42068"/>
    <property type="gene ID" value="WBGene00077523"/>
</dbReference>
<dbReference type="CTD" id="6418668"/>
<dbReference type="KEGG" id="cel:CELE_C23H5.12"/>
<proteinExistence type="predicted"/>